<evidence type="ECO:0000313" key="1">
    <source>
        <dbReference type="EMBL" id="AKQ70645.1"/>
    </source>
</evidence>
<reference evidence="1 2" key="1">
    <citation type="journal article" date="2016" name="PLoS ONE">
        <title>Complete Genome Sequence and Comparative Genomics of a Novel Myxobacterium Myxococcus hansupus.</title>
        <authorList>
            <person name="Sharma G."/>
            <person name="Narwani T."/>
            <person name="Subramanian S."/>
        </authorList>
    </citation>
    <scope>NUCLEOTIDE SEQUENCE [LARGE SCALE GENOMIC DNA]</scope>
    <source>
        <strain evidence="2">mixupus</strain>
    </source>
</reference>
<dbReference type="RefSeq" id="WP_002633736.1">
    <property type="nucleotide sequence ID" value="NZ_CP012109.1"/>
</dbReference>
<dbReference type="Proteomes" id="UP000009026">
    <property type="component" value="Chromosome"/>
</dbReference>
<proteinExistence type="predicted"/>
<dbReference type="KEGG" id="mym:A176_007557"/>
<evidence type="ECO:0008006" key="3">
    <source>
        <dbReference type="Google" id="ProtNLM"/>
    </source>
</evidence>
<dbReference type="PATRIC" id="fig|1297742.4.peg.7690"/>
<keyword evidence="2" id="KW-1185">Reference proteome</keyword>
<dbReference type="Pfam" id="PF09535">
    <property type="entry name" value="Gmx_para_CXXCG"/>
    <property type="match status" value="1"/>
</dbReference>
<dbReference type="STRING" id="1297742.A176_007557"/>
<name>A0A0H4XAF7_9BACT</name>
<dbReference type="OrthoDB" id="5513099at2"/>
<evidence type="ECO:0000313" key="2">
    <source>
        <dbReference type="Proteomes" id="UP000009026"/>
    </source>
</evidence>
<dbReference type="InterPro" id="IPR011750">
    <property type="entry name" value="Gmx_para_CXXCG"/>
</dbReference>
<gene>
    <name evidence="1" type="ORF">A176_007557</name>
</gene>
<dbReference type="AlphaFoldDB" id="A0A0H4XAF7"/>
<dbReference type="NCBIfam" id="TIGR02264">
    <property type="entry name" value="gmx_para_CXXCG"/>
    <property type="match status" value="1"/>
</dbReference>
<sequence>MNVYKLESDVAAGFTGELRATHPWLLPGLENCSGCGHTWAATGLEYPCIDLTDFPHQAQYRKPRAEPEHVLTRMTEQLRSWLPQGTLLEPGARFGPMTGTARGLFGELHLPMPWTLCMYREVLERLQAEGVRGLQGCRINVRHRDDQAPELFELQLEHHGHFHPDCLPADRKPPCPRCGLESYELPDPYILDAQSLPTTVDLFRLADWPTLIFATQRFVDTVQRLDFDGVVFRQVAVR</sequence>
<dbReference type="EMBL" id="CP012109">
    <property type="protein sequence ID" value="AKQ70645.1"/>
    <property type="molecule type" value="Genomic_DNA"/>
</dbReference>
<protein>
    <recommendedName>
        <fullName evidence="3">Double-CXXCG motif protein</fullName>
    </recommendedName>
</protein>
<accession>A0A0H4XAF7</accession>
<organism evidence="1 2">
    <name type="scientific">Pseudomyxococcus hansupus</name>
    <dbReference type="NCBI Taxonomy" id="1297742"/>
    <lineage>
        <taxon>Bacteria</taxon>
        <taxon>Pseudomonadati</taxon>
        <taxon>Myxococcota</taxon>
        <taxon>Myxococcia</taxon>
        <taxon>Myxococcales</taxon>
        <taxon>Cystobacterineae</taxon>
        <taxon>Myxococcaceae</taxon>
        <taxon>Pseudomyxococcus</taxon>
    </lineage>
</organism>